<dbReference type="EMBL" id="ML976043">
    <property type="protein sequence ID" value="KAF1941758.1"/>
    <property type="molecule type" value="Genomic_DNA"/>
</dbReference>
<evidence type="ECO:0000313" key="2">
    <source>
        <dbReference type="Proteomes" id="UP000800038"/>
    </source>
</evidence>
<proteinExistence type="predicted"/>
<gene>
    <name evidence="1" type="ORF">EJ02DRAFT_491167</name>
</gene>
<accession>A0A6A5SQ00</accession>
<name>A0A6A5SQ00_9PLEO</name>
<dbReference type="Proteomes" id="UP000800038">
    <property type="component" value="Unassembled WGS sequence"/>
</dbReference>
<evidence type="ECO:0000313" key="1">
    <source>
        <dbReference type="EMBL" id="KAF1941758.1"/>
    </source>
</evidence>
<organism evidence="1 2">
    <name type="scientific">Clathrospora elynae</name>
    <dbReference type="NCBI Taxonomy" id="706981"/>
    <lineage>
        <taxon>Eukaryota</taxon>
        <taxon>Fungi</taxon>
        <taxon>Dikarya</taxon>
        <taxon>Ascomycota</taxon>
        <taxon>Pezizomycotina</taxon>
        <taxon>Dothideomycetes</taxon>
        <taxon>Pleosporomycetidae</taxon>
        <taxon>Pleosporales</taxon>
        <taxon>Diademaceae</taxon>
        <taxon>Clathrospora</taxon>
    </lineage>
</organism>
<dbReference type="OrthoDB" id="3799035at2759"/>
<sequence length="103" mass="11730">MVRKDGHHERTKHIENYYKYTRKEHHDGNILLGHLVGIKMPSDGLIKALEKILSCQQSSCAKPWPLVWIEAWIVSLVFLEARLAVGLVACSSLQSKNCSLYVQ</sequence>
<keyword evidence="2" id="KW-1185">Reference proteome</keyword>
<reference evidence="1" key="1">
    <citation type="journal article" date="2020" name="Stud. Mycol.">
        <title>101 Dothideomycetes genomes: a test case for predicting lifestyles and emergence of pathogens.</title>
        <authorList>
            <person name="Haridas S."/>
            <person name="Albert R."/>
            <person name="Binder M."/>
            <person name="Bloem J."/>
            <person name="Labutti K."/>
            <person name="Salamov A."/>
            <person name="Andreopoulos B."/>
            <person name="Baker S."/>
            <person name="Barry K."/>
            <person name="Bills G."/>
            <person name="Bluhm B."/>
            <person name="Cannon C."/>
            <person name="Castanera R."/>
            <person name="Culley D."/>
            <person name="Daum C."/>
            <person name="Ezra D."/>
            <person name="Gonzalez J."/>
            <person name="Henrissat B."/>
            <person name="Kuo A."/>
            <person name="Liang C."/>
            <person name="Lipzen A."/>
            <person name="Lutzoni F."/>
            <person name="Magnuson J."/>
            <person name="Mondo S."/>
            <person name="Nolan M."/>
            <person name="Ohm R."/>
            <person name="Pangilinan J."/>
            <person name="Park H.-J."/>
            <person name="Ramirez L."/>
            <person name="Alfaro M."/>
            <person name="Sun H."/>
            <person name="Tritt A."/>
            <person name="Yoshinaga Y."/>
            <person name="Zwiers L.-H."/>
            <person name="Turgeon B."/>
            <person name="Goodwin S."/>
            <person name="Spatafora J."/>
            <person name="Crous P."/>
            <person name="Grigoriev I."/>
        </authorList>
    </citation>
    <scope>NUCLEOTIDE SEQUENCE</scope>
    <source>
        <strain evidence="1">CBS 161.51</strain>
    </source>
</reference>
<dbReference type="AlphaFoldDB" id="A0A6A5SQ00"/>
<protein>
    <submittedName>
        <fullName evidence="1">Uncharacterized protein</fullName>
    </submittedName>
</protein>